<keyword evidence="12" id="KW-1185">Reference proteome</keyword>
<dbReference type="EC" id="3.2.1.4" evidence="9"/>
<evidence type="ECO:0000256" key="2">
    <source>
        <dbReference type="ARBA" id="ARBA00007072"/>
    </source>
</evidence>
<keyword evidence="10" id="KW-0472">Membrane</keyword>
<dbReference type="RefSeq" id="XP_022140170.1">
    <property type="nucleotide sequence ID" value="XM_022284478.1"/>
</dbReference>
<dbReference type="Gene3D" id="1.50.10.10">
    <property type="match status" value="1"/>
</dbReference>
<evidence type="ECO:0000256" key="1">
    <source>
        <dbReference type="ARBA" id="ARBA00000966"/>
    </source>
</evidence>
<evidence type="ECO:0000256" key="3">
    <source>
        <dbReference type="ARBA" id="ARBA00022801"/>
    </source>
</evidence>
<dbReference type="GeneID" id="111010902"/>
<feature type="domain" description="Glycoside hydrolase family 9" evidence="11">
    <location>
        <begin position="98"/>
        <end position="588"/>
    </location>
</feature>
<dbReference type="KEGG" id="mcha:111010902"/>
<evidence type="ECO:0000256" key="6">
    <source>
        <dbReference type="ARBA" id="ARBA00023295"/>
    </source>
</evidence>
<dbReference type="InterPro" id="IPR012341">
    <property type="entry name" value="6hp_glycosidase-like_sf"/>
</dbReference>
<dbReference type="GO" id="GO:0030245">
    <property type="term" value="P:cellulose catabolic process"/>
    <property type="evidence" value="ECO:0007669"/>
    <property type="project" value="UniProtKB-KW"/>
</dbReference>
<protein>
    <recommendedName>
        <fullName evidence="9">Endoglucanase</fullName>
        <ecNumber evidence="9">3.2.1.4</ecNumber>
    </recommendedName>
</protein>
<feature type="active site" evidence="8">
    <location>
        <position position="518"/>
    </location>
</feature>
<evidence type="ECO:0000256" key="8">
    <source>
        <dbReference type="PROSITE-ProRule" id="PRU10059"/>
    </source>
</evidence>
<keyword evidence="6 8" id="KW-0326">Glycosidase</keyword>
<keyword evidence="10" id="KW-0812">Transmembrane</keyword>
<reference evidence="13" key="1">
    <citation type="submission" date="2025-08" db="UniProtKB">
        <authorList>
            <consortium name="RefSeq"/>
        </authorList>
    </citation>
    <scope>IDENTIFICATION</scope>
    <source>
        <strain evidence="13">OHB3-1</strain>
    </source>
</reference>
<name>A0A6J1CED2_MOMCH</name>
<dbReference type="Pfam" id="PF00759">
    <property type="entry name" value="Glyco_hydro_9"/>
    <property type="match status" value="1"/>
</dbReference>
<dbReference type="GO" id="GO:0008810">
    <property type="term" value="F:cellulase activity"/>
    <property type="evidence" value="ECO:0007669"/>
    <property type="project" value="UniProtKB-EC"/>
</dbReference>
<dbReference type="PANTHER" id="PTHR22298">
    <property type="entry name" value="ENDO-1,4-BETA-GLUCANASE"/>
    <property type="match status" value="1"/>
</dbReference>
<accession>A0A6J1CED2</accession>
<evidence type="ECO:0000259" key="11">
    <source>
        <dbReference type="Pfam" id="PF00759"/>
    </source>
</evidence>
<gene>
    <name evidence="13" type="primary">LOC111010902</name>
</gene>
<dbReference type="Proteomes" id="UP000504603">
    <property type="component" value="Unplaced"/>
</dbReference>
<dbReference type="SUPFAM" id="SSF48208">
    <property type="entry name" value="Six-hairpin glycosidases"/>
    <property type="match status" value="1"/>
</dbReference>
<evidence type="ECO:0000256" key="5">
    <source>
        <dbReference type="ARBA" id="ARBA00023277"/>
    </source>
</evidence>
<keyword evidence="4 9" id="KW-0136">Cellulose degradation</keyword>
<evidence type="ECO:0000256" key="7">
    <source>
        <dbReference type="ARBA" id="ARBA00023326"/>
    </source>
</evidence>
<dbReference type="InterPro" id="IPR001701">
    <property type="entry name" value="Glyco_hydro_9"/>
</dbReference>
<evidence type="ECO:0000313" key="13">
    <source>
        <dbReference type="RefSeq" id="XP_022140170.1"/>
    </source>
</evidence>
<evidence type="ECO:0000313" key="12">
    <source>
        <dbReference type="Proteomes" id="UP000504603"/>
    </source>
</evidence>
<dbReference type="OrthoDB" id="10257085at2759"/>
<dbReference type="InterPro" id="IPR018221">
    <property type="entry name" value="Glyco_hydro_9_His_AS"/>
</dbReference>
<comment type="catalytic activity">
    <reaction evidence="1 9">
        <text>Endohydrolysis of (1-&gt;4)-beta-D-glucosidic linkages in cellulose, lichenin and cereal beta-D-glucans.</text>
        <dbReference type="EC" id="3.2.1.4"/>
    </reaction>
</comment>
<keyword evidence="10" id="KW-1133">Transmembrane helix</keyword>
<evidence type="ECO:0000256" key="10">
    <source>
        <dbReference type="SAM" id="Phobius"/>
    </source>
</evidence>
<keyword evidence="3 8" id="KW-0378">Hydrolase</keyword>
<evidence type="ECO:0000256" key="4">
    <source>
        <dbReference type="ARBA" id="ARBA00023001"/>
    </source>
</evidence>
<organism evidence="12 13">
    <name type="scientific">Momordica charantia</name>
    <name type="common">Bitter gourd</name>
    <name type="synonym">Balsam pear</name>
    <dbReference type="NCBI Taxonomy" id="3673"/>
    <lineage>
        <taxon>Eukaryota</taxon>
        <taxon>Viridiplantae</taxon>
        <taxon>Streptophyta</taxon>
        <taxon>Embryophyta</taxon>
        <taxon>Tracheophyta</taxon>
        <taxon>Spermatophyta</taxon>
        <taxon>Magnoliopsida</taxon>
        <taxon>eudicotyledons</taxon>
        <taxon>Gunneridae</taxon>
        <taxon>Pentapetalae</taxon>
        <taxon>rosids</taxon>
        <taxon>fabids</taxon>
        <taxon>Cucurbitales</taxon>
        <taxon>Cucurbitaceae</taxon>
        <taxon>Momordiceae</taxon>
        <taxon>Momordica</taxon>
    </lineage>
</organism>
<comment type="similarity">
    <text evidence="2 8 9">Belongs to the glycosyl hydrolase 9 (cellulase E) family.</text>
</comment>
<dbReference type="AlphaFoldDB" id="A0A6J1CED2"/>
<dbReference type="PROSITE" id="PS00592">
    <property type="entry name" value="GH9_2"/>
    <property type="match status" value="1"/>
</dbReference>
<sequence>MMQPVRPVHAEHEANRLLSSTRLDSNVSPRASIGYDSIPSPYSKSFDFKMVISNRTRFRWCSYISALLLLLIIAVSFLLHFLPHKHNHHEASNNHTVAMNQALKFFDAQKSGRYPKNSPVKFRGDSGLEDGVVDNKLDGLVGGFYDSGNNIKFTFPTAYTITLLSWSVIEYHPKYADMNELDHVEDIIRWGTDYLLKVFVAPNGTSDQAIIYSQVGSASNDSNVQTNDNCWQRPEDTRYPRPVSKCDTRASDLAGEIVAALSAASLVFKEDNNYSGELAKAAEKLFEEVTKLDPSEQGTYTLVDSCGGEARNFYNSSSYMDELIWAGTWLFYATGNTSYLAYATDAVRFQLAQSKESSIDRGIFDWNNKFSATAVLLTRLLYFHDIVYPYEHALGASSNKTDILMCSYLIDQHFNRTPGGLIILRPDGGAPLQFAATASFLSKLYSDYLDLLGASYMSCIFANPGFSLEKLRTFSRSQASAIDFNGIELFQLNYILGDNPMKMSYVVGFGTNFPTHVHHRGASIPRDGQFYSCAEGDRWLLSKASNPNILSGALVTGPDKFDHFSDDRGKPWFTEPSIASNAGLVAALVALHDYPGDTSDFNGKDLGIDQMSIFDRIPMASVAP</sequence>
<keyword evidence="7 8" id="KW-0624">Polysaccharide degradation</keyword>
<feature type="transmembrane region" description="Helical" evidence="10">
    <location>
        <begin position="60"/>
        <end position="82"/>
    </location>
</feature>
<dbReference type="InterPro" id="IPR008928">
    <property type="entry name" value="6-hairpin_glycosidase_sf"/>
</dbReference>
<keyword evidence="5 8" id="KW-0119">Carbohydrate metabolism</keyword>
<evidence type="ECO:0000256" key="9">
    <source>
        <dbReference type="RuleBase" id="RU361166"/>
    </source>
</evidence>
<proteinExistence type="inferred from homology"/>